<dbReference type="InterPro" id="IPR000917">
    <property type="entry name" value="Sulfatase_N"/>
</dbReference>
<comment type="similarity">
    <text evidence="1">Belongs to the sulfatase family.</text>
</comment>
<keyword evidence="7" id="KW-1185">Reference proteome</keyword>
<proteinExistence type="inferred from homology"/>
<dbReference type="PANTHER" id="PTHR42693">
    <property type="entry name" value="ARYLSULFATASE FAMILY MEMBER"/>
    <property type="match status" value="1"/>
</dbReference>
<dbReference type="GO" id="GO:0046872">
    <property type="term" value="F:metal ion binding"/>
    <property type="evidence" value="ECO:0007669"/>
    <property type="project" value="UniProtKB-KW"/>
</dbReference>
<keyword evidence="4" id="KW-0106">Calcium</keyword>
<reference evidence="7" key="1">
    <citation type="submission" date="2015-09" db="EMBL/GenBank/DDBJ databases">
        <title>Complete sequence of Algoriphagus sp. M8-2.</title>
        <authorList>
            <person name="Shintani M."/>
        </authorList>
    </citation>
    <scope>NUCLEOTIDE SEQUENCE [LARGE SCALE GENOMIC DNA]</scope>
    <source>
        <strain evidence="7">M8-2</strain>
    </source>
</reference>
<evidence type="ECO:0000313" key="6">
    <source>
        <dbReference type="EMBL" id="AMQ55017.1"/>
    </source>
</evidence>
<accession>A0A142EIR2</accession>
<dbReference type="InterPro" id="IPR024607">
    <property type="entry name" value="Sulfatase_CS"/>
</dbReference>
<gene>
    <name evidence="6" type="ORF">AO498_01345</name>
</gene>
<dbReference type="GO" id="GO:0004065">
    <property type="term" value="F:arylsulfatase activity"/>
    <property type="evidence" value="ECO:0007669"/>
    <property type="project" value="TreeGrafter"/>
</dbReference>
<dbReference type="SUPFAM" id="SSF53649">
    <property type="entry name" value="Alkaline phosphatase-like"/>
    <property type="match status" value="1"/>
</dbReference>
<dbReference type="PANTHER" id="PTHR42693:SF53">
    <property type="entry name" value="ENDO-4-O-SULFATASE"/>
    <property type="match status" value="1"/>
</dbReference>
<dbReference type="EMBL" id="CP012836">
    <property type="protein sequence ID" value="AMQ55017.1"/>
    <property type="molecule type" value="Genomic_DNA"/>
</dbReference>
<dbReference type="STRING" id="1727163.AO498_01345"/>
<keyword evidence="2" id="KW-0479">Metal-binding</keyword>
<keyword evidence="3" id="KW-0378">Hydrolase</keyword>
<evidence type="ECO:0000313" key="7">
    <source>
        <dbReference type="Proteomes" id="UP000073816"/>
    </source>
</evidence>
<evidence type="ECO:0000259" key="5">
    <source>
        <dbReference type="Pfam" id="PF00884"/>
    </source>
</evidence>
<dbReference type="KEGG" id="alm:AO498_01345"/>
<dbReference type="Gene3D" id="3.30.1120.10">
    <property type="match status" value="1"/>
</dbReference>
<evidence type="ECO:0000256" key="1">
    <source>
        <dbReference type="ARBA" id="ARBA00008779"/>
    </source>
</evidence>
<dbReference type="OrthoDB" id="9764377at2"/>
<dbReference type="PROSITE" id="PS00523">
    <property type="entry name" value="SULFATASE_1"/>
    <property type="match status" value="1"/>
</dbReference>
<name>A0A142EIR2_9BACT</name>
<dbReference type="Pfam" id="PF00884">
    <property type="entry name" value="Sulfatase"/>
    <property type="match status" value="1"/>
</dbReference>
<organism evidence="6 7">
    <name type="scientific">Algoriphagus sanaruensis</name>
    <dbReference type="NCBI Taxonomy" id="1727163"/>
    <lineage>
        <taxon>Bacteria</taxon>
        <taxon>Pseudomonadati</taxon>
        <taxon>Bacteroidota</taxon>
        <taxon>Cytophagia</taxon>
        <taxon>Cytophagales</taxon>
        <taxon>Cyclobacteriaceae</taxon>
        <taxon>Algoriphagus</taxon>
    </lineage>
</organism>
<dbReference type="InterPro" id="IPR050738">
    <property type="entry name" value="Sulfatase"/>
</dbReference>
<dbReference type="RefSeq" id="WP_067542678.1">
    <property type="nucleotide sequence ID" value="NZ_CP012836.1"/>
</dbReference>
<evidence type="ECO:0000256" key="4">
    <source>
        <dbReference type="ARBA" id="ARBA00022837"/>
    </source>
</evidence>
<dbReference type="Gene3D" id="3.40.720.10">
    <property type="entry name" value="Alkaline Phosphatase, subunit A"/>
    <property type="match status" value="1"/>
</dbReference>
<evidence type="ECO:0000256" key="2">
    <source>
        <dbReference type="ARBA" id="ARBA00022723"/>
    </source>
</evidence>
<reference evidence="6 7" key="2">
    <citation type="journal article" date="2016" name="Genome Announc.">
        <title>Complete Genome Sequence of Algoriphagus sp. Strain M8-2, Isolated from a Brackish Lake.</title>
        <authorList>
            <person name="Muraguchi Y."/>
            <person name="Kushimoto K."/>
            <person name="Ohtsubo Y."/>
            <person name="Suzuki T."/>
            <person name="Dohra H."/>
            <person name="Kimbara K."/>
            <person name="Shintani M."/>
        </authorList>
    </citation>
    <scope>NUCLEOTIDE SEQUENCE [LARGE SCALE GENOMIC DNA]</scope>
    <source>
        <strain evidence="6 7">M8-2</strain>
    </source>
</reference>
<protein>
    <submittedName>
        <fullName evidence="6">Arylsulfatase</fullName>
    </submittedName>
</protein>
<dbReference type="PATRIC" id="fig|1727163.4.peg.280"/>
<dbReference type="PROSITE" id="PS00149">
    <property type="entry name" value="SULFATASE_2"/>
    <property type="match status" value="1"/>
</dbReference>
<evidence type="ECO:0000256" key="3">
    <source>
        <dbReference type="ARBA" id="ARBA00022801"/>
    </source>
</evidence>
<dbReference type="CDD" id="cd16143">
    <property type="entry name" value="ARS_like"/>
    <property type="match status" value="1"/>
</dbReference>
<feature type="domain" description="Sulfatase N-terminal" evidence="5">
    <location>
        <begin position="30"/>
        <end position="385"/>
    </location>
</feature>
<dbReference type="Proteomes" id="UP000073816">
    <property type="component" value="Chromosome"/>
</dbReference>
<sequence length="522" mass="58489">MKNLYLLIFLFGIGLLFPSCISKPKEEKKPNIIFILADDMGYGDLKAFNHKSKIRTPHLDQLAKEGMMFTDAHTTSAVCTPSRYALLTGRYNWRSSLKKGVLTGESMALIPKERTTVASLLKSKGYQTGFIGKWHLGLDWALKVDSINQIGSGESVNYDLVDFSKPVKNGPNALGFEYSYALPASLDMAPYVYVENEKVTQEPDRVTIDEGEYSWWRKGPTSPDFIHQEVTPNFFSRAIEYIENKSKEDKPFFLYLALPSPHTPILPNEAWQGKSGLLPYADFVLMIDDYIGRVNQALKTAGIEENTLVIFSSDNGCAPAAGFNKLVEMGHYPSAQFRGHKADIYEGGHRVPFIAKWPSKIKAGSLRNETISLIDFFATAAEIADYSISDHEGEDSYSLLSLFNSENPSNDFREATVFHSVDGSFAIRKGDWKLILAKGSGGWSFPRPGDPAEADLPEVQLYNLATDPGESKNLEAEEKEKVLDLKQTLIRYIKEGRSTPGIPQPNDPFEGEWKQVWFMNEE</sequence>
<dbReference type="AlphaFoldDB" id="A0A142EIR2"/>
<dbReference type="InterPro" id="IPR017850">
    <property type="entry name" value="Alkaline_phosphatase_core_sf"/>
</dbReference>